<dbReference type="SMART" id="SM00389">
    <property type="entry name" value="HOX"/>
    <property type="match status" value="1"/>
</dbReference>
<dbReference type="GO" id="GO:0005634">
    <property type="term" value="C:nucleus"/>
    <property type="evidence" value="ECO:0007669"/>
    <property type="project" value="UniProtKB-SubCell"/>
</dbReference>
<evidence type="ECO:0000256" key="1">
    <source>
        <dbReference type="ARBA" id="ARBA00004123"/>
    </source>
</evidence>
<feature type="signal peptide" evidence="16">
    <location>
        <begin position="1"/>
        <end position="18"/>
    </location>
</feature>
<feature type="compositionally biased region" description="Acidic residues" evidence="15">
    <location>
        <begin position="95"/>
        <end position="107"/>
    </location>
</feature>
<feature type="domain" description="Homeobox" evidence="18">
    <location>
        <begin position="128"/>
        <end position="188"/>
    </location>
</feature>
<dbReference type="GO" id="GO:0000977">
    <property type="term" value="F:RNA polymerase II transcription regulatory region sequence-specific DNA binding"/>
    <property type="evidence" value="ECO:0007669"/>
    <property type="project" value="TreeGrafter"/>
</dbReference>
<feature type="region of interest" description="Disordered" evidence="15">
    <location>
        <begin position="89"/>
        <end position="146"/>
    </location>
</feature>
<feature type="chain" id="PRO_5035852661" description="LIM homeobox transcription factor 1, beta b" evidence="16">
    <location>
        <begin position="19"/>
        <end position="405"/>
    </location>
</feature>
<dbReference type="Pfam" id="PF00046">
    <property type="entry name" value="Homeodomain"/>
    <property type="match status" value="1"/>
</dbReference>
<keyword evidence="10" id="KW-0804">Transcription</keyword>
<name>A0A8T2PTB2_9TELE</name>
<evidence type="ECO:0000256" key="5">
    <source>
        <dbReference type="ARBA" id="ARBA00022833"/>
    </source>
</evidence>
<comment type="caution">
    <text evidence="19">The sequence shown here is derived from an EMBL/GenBank/DDBJ whole genome shotgun (WGS) entry which is preliminary data.</text>
</comment>
<dbReference type="CDD" id="cd00086">
    <property type="entry name" value="homeodomain"/>
    <property type="match status" value="1"/>
</dbReference>
<keyword evidence="5 13" id="KW-0862">Zinc</keyword>
<organism evidence="19 20">
    <name type="scientific">Albula glossodonta</name>
    <name type="common">roundjaw bonefish</name>
    <dbReference type="NCBI Taxonomy" id="121402"/>
    <lineage>
        <taxon>Eukaryota</taxon>
        <taxon>Metazoa</taxon>
        <taxon>Chordata</taxon>
        <taxon>Craniata</taxon>
        <taxon>Vertebrata</taxon>
        <taxon>Euteleostomi</taxon>
        <taxon>Actinopterygii</taxon>
        <taxon>Neopterygii</taxon>
        <taxon>Teleostei</taxon>
        <taxon>Albuliformes</taxon>
        <taxon>Albulidae</taxon>
        <taxon>Albula</taxon>
    </lineage>
</organism>
<keyword evidence="20" id="KW-1185">Reference proteome</keyword>
<dbReference type="PROSITE" id="PS00027">
    <property type="entry name" value="HOMEOBOX_1"/>
    <property type="match status" value="1"/>
</dbReference>
<keyword evidence="3 13" id="KW-0479">Metal-binding</keyword>
<evidence type="ECO:0000256" key="15">
    <source>
        <dbReference type="SAM" id="MobiDB-lite"/>
    </source>
</evidence>
<protein>
    <recommendedName>
        <fullName evidence="21">LIM homeobox transcription factor 1, beta b</fullName>
    </recommendedName>
</protein>
<dbReference type="SUPFAM" id="SSF57716">
    <property type="entry name" value="Glucocorticoid receptor-like (DNA-binding domain)"/>
    <property type="match status" value="1"/>
</dbReference>
<dbReference type="Proteomes" id="UP000824540">
    <property type="component" value="Unassembled WGS sequence"/>
</dbReference>
<dbReference type="PANTHER" id="PTHR24208:SF96">
    <property type="entry name" value="LIM HOMEOBOX TRANSCRIPTION FACTOR 1-BETA"/>
    <property type="match status" value="1"/>
</dbReference>
<gene>
    <name evidence="19" type="ORF">JZ751_001297</name>
</gene>
<dbReference type="InterPro" id="IPR009057">
    <property type="entry name" value="Homeodomain-like_sf"/>
</dbReference>
<dbReference type="GO" id="GO:0030182">
    <property type="term" value="P:neuron differentiation"/>
    <property type="evidence" value="ECO:0007669"/>
    <property type="project" value="TreeGrafter"/>
</dbReference>
<sequence length="405" mass="45081">MPCLTLIHLSLSLSLSLPSPIRLFATKCSGCMEKIAPTEFVMRALECVYHLNCFCCCVCDRQLRKGDEFVLKEGQLLCKSDYEKEKDLLSSVSPDDSDSEKSDDEDLDIKPEKGSGGQGKGEDGKDPRRPKRPRTILTTQQRRAFKASFEVSSKPCRKVRETLAAETGLSVRVVQVWFQNQRAKMKKLARRQQQQQEQQNSQRLGQGESEPLMHIGTEVMSNRMEGMMNSYTPLAPPQQQLVAMDQNGYSTDPFQQGLTPPQMPGDHMNPYGNDSIFHDIDSDTSLTSLSDCFMASSERNRYLWGEKGGGVYSKIHQRAGAKGVKQELVSACTGSVVYLLLITSSSDITGPTSEWPPCAATGSRVIRMLLWSQEEPGSDTSSGLLATSTLFPFHILIWHCLFFGV</sequence>
<evidence type="ECO:0000259" key="18">
    <source>
        <dbReference type="PROSITE" id="PS50071"/>
    </source>
</evidence>
<dbReference type="SMART" id="SM00132">
    <property type="entry name" value="LIM"/>
    <property type="match status" value="1"/>
</dbReference>
<keyword evidence="7 13" id="KW-0440">LIM domain</keyword>
<keyword evidence="6" id="KW-0805">Transcription regulation</keyword>
<dbReference type="SUPFAM" id="SSF46689">
    <property type="entry name" value="Homeodomain-like"/>
    <property type="match status" value="1"/>
</dbReference>
<dbReference type="InterPro" id="IPR001781">
    <property type="entry name" value="Znf_LIM"/>
</dbReference>
<dbReference type="CDD" id="cd09378">
    <property type="entry name" value="LIM2_Lmx1a_Lmx1b"/>
    <property type="match status" value="1"/>
</dbReference>
<dbReference type="PANTHER" id="PTHR24208">
    <property type="entry name" value="LIM/HOMEOBOX PROTEIN LHX"/>
    <property type="match status" value="1"/>
</dbReference>
<evidence type="ECO:0000256" key="7">
    <source>
        <dbReference type="ARBA" id="ARBA00023038"/>
    </source>
</evidence>
<dbReference type="EMBL" id="JAFBMS010000002">
    <property type="protein sequence ID" value="KAG9354584.1"/>
    <property type="molecule type" value="Genomic_DNA"/>
</dbReference>
<dbReference type="Gene3D" id="1.10.10.60">
    <property type="entry name" value="Homeodomain-like"/>
    <property type="match status" value="1"/>
</dbReference>
<comment type="subcellular location">
    <subcellularLocation>
        <location evidence="1 12 14">Nucleus</location>
    </subcellularLocation>
</comment>
<dbReference type="OrthoDB" id="6159439at2759"/>
<evidence type="ECO:0000256" key="16">
    <source>
        <dbReference type="SAM" id="SignalP"/>
    </source>
</evidence>
<dbReference type="PROSITE" id="PS50023">
    <property type="entry name" value="LIM_DOMAIN_2"/>
    <property type="match status" value="1"/>
</dbReference>
<evidence type="ECO:0000313" key="20">
    <source>
        <dbReference type="Proteomes" id="UP000824540"/>
    </source>
</evidence>
<dbReference type="InterPro" id="IPR001356">
    <property type="entry name" value="HD"/>
</dbReference>
<dbReference type="GO" id="GO:0000981">
    <property type="term" value="F:DNA-binding transcription factor activity, RNA polymerase II-specific"/>
    <property type="evidence" value="ECO:0007669"/>
    <property type="project" value="InterPro"/>
</dbReference>
<evidence type="ECO:0000313" key="19">
    <source>
        <dbReference type="EMBL" id="KAG9354584.1"/>
    </source>
</evidence>
<dbReference type="InterPro" id="IPR050453">
    <property type="entry name" value="LIM_Homeobox_TF"/>
</dbReference>
<evidence type="ECO:0000259" key="17">
    <source>
        <dbReference type="PROSITE" id="PS50023"/>
    </source>
</evidence>
<dbReference type="FunFam" id="1.10.10.60:FF:000095">
    <property type="entry name" value="LIM homeobox transcription factor 1 beta"/>
    <property type="match status" value="1"/>
</dbReference>
<dbReference type="InterPro" id="IPR017970">
    <property type="entry name" value="Homeobox_CS"/>
</dbReference>
<evidence type="ECO:0000256" key="13">
    <source>
        <dbReference type="PROSITE-ProRule" id="PRU00125"/>
    </source>
</evidence>
<feature type="domain" description="LIM zinc-binding" evidence="17">
    <location>
        <begin position="26"/>
        <end position="88"/>
    </location>
</feature>
<keyword evidence="16" id="KW-0732">Signal</keyword>
<evidence type="ECO:0000256" key="3">
    <source>
        <dbReference type="ARBA" id="ARBA00022723"/>
    </source>
</evidence>
<dbReference type="Pfam" id="PF00412">
    <property type="entry name" value="LIM"/>
    <property type="match status" value="1"/>
</dbReference>
<dbReference type="PROSITE" id="PS50071">
    <property type="entry name" value="HOMEOBOX_2"/>
    <property type="match status" value="1"/>
</dbReference>
<evidence type="ECO:0000256" key="4">
    <source>
        <dbReference type="ARBA" id="ARBA00022737"/>
    </source>
</evidence>
<accession>A0A8T2PTB2</accession>
<dbReference type="PROSITE" id="PS00478">
    <property type="entry name" value="LIM_DOMAIN_1"/>
    <property type="match status" value="1"/>
</dbReference>
<dbReference type="AlphaFoldDB" id="A0A8T2PTB2"/>
<feature type="DNA-binding region" description="Homeobox" evidence="12">
    <location>
        <begin position="130"/>
        <end position="189"/>
    </location>
</feature>
<evidence type="ECO:0000256" key="12">
    <source>
        <dbReference type="PROSITE-ProRule" id="PRU00108"/>
    </source>
</evidence>
<keyword evidence="9 12" id="KW-0371">Homeobox</keyword>
<evidence type="ECO:0000256" key="11">
    <source>
        <dbReference type="ARBA" id="ARBA00023242"/>
    </source>
</evidence>
<keyword evidence="11 12" id="KW-0539">Nucleus</keyword>
<evidence type="ECO:0000256" key="2">
    <source>
        <dbReference type="ARBA" id="ARBA00022473"/>
    </source>
</evidence>
<feature type="region of interest" description="Disordered" evidence="15">
    <location>
        <begin position="188"/>
        <end position="211"/>
    </location>
</feature>
<evidence type="ECO:0000256" key="14">
    <source>
        <dbReference type="RuleBase" id="RU000682"/>
    </source>
</evidence>
<keyword evidence="8 12" id="KW-0238">DNA-binding</keyword>
<dbReference type="GO" id="GO:0046872">
    <property type="term" value="F:metal ion binding"/>
    <property type="evidence" value="ECO:0007669"/>
    <property type="project" value="UniProtKB-KW"/>
</dbReference>
<proteinExistence type="predicted"/>
<evidence type="ECO:0000256" key="8">
    <source>
        <dbReference type="ARBA" id="ARBA00023125"/>
    </source>
</evidence>
<evidence type="ECO:0008006" key="21">
    <source>
        <dbReference type="Google" id="ProtNLM"/>
    </source>
</evidence>
<feature type="compositionally biased region" description="Low complexity" evidence="15">
    <location>
        <begin position="191"/>
        <end position="206"/>
    </location>
</feature>
<evidence type="ECO:0000256" key="9">
    <source>
        <dbReference type="ARBA" id="ARBA00023155"/>
    </source>
</evidence>
<evidence type="ECO:0000256" key="10">
    <source>
        <dbReference type="ARBA" id="ARBA00023163"/>
    </source>
</evidence>
<feature type="non-terminal residue" evidence="19">
    <location>
        <position position="405"/>
    </location>
</feature>
<dbReference type="FunFam" id="2.10.110.10:FF:000257">
    <property type="entry name" value="Transcription factor Lmx1b"/>
    <property type="match status" value="1"/>
</dbReference>
<dbReference type="Gene3D" id="2.10.110.10">
    <property type="entry name" value="Cysteine Rich Protein"/>
    <property type="match status" value="1"/>
</dbReference>
<evidence type="ECO:0000256" key="6">
    <source>
        <dbReference type="ARBA" id="ARBA00023015"/>
    </source>
</evidence>
<keyword evidence="4" id="KW-0677">Repeat</keyword>
<reference evidence="19" key="1">
    <citation type="thesis" date="2021" institute="BYU ScholarsArchive" country="Provo, UT, USA">
        <title>Applications of and Algorithms for Genome Assembly and Genomic Analyses with an Emphasis on Marine Teleosts.</title>
        <authorList>
            <person name="Pickett B.D."/>
        </authorList>
    </citation>
    <scope>NUCLEOTIDE SEQUENCE</scope>
    <source>
        <strain evidence="19">HI-2016</strain>
    </source>
</reference>
<keyword evidence="2" id="KW-0217">Developmental protein</keyword>